<dbReference type="InterPro" id="IPR018114">
    <property type="entry name" value="TRYPSIN_HIS"/>
</dbReference>
<dbReference type="Pfam" id="PF13365">
    <property type="entry name" value="Trypsin_2"/>
    <property type="match status" value="1"/>
</dbReference>
<protein>
    <recommendedName>
        <fullName evidence="6">Peptidase S1 domain-containing protein</fullName>
    </recommendedName>
</protein>
<dbReference type="InterPro" id="IPR043504">
    <property type="entry name" value="Peptidase_S1_PA_chymotrypsin"/>
</dbReference>
<feature type="compositionally biased region" description="Basic and acidic residues" evidence="2">
    <location>
        <begin position="67"/>
        <end position="84"/>
    </location>
</feature>
<proteinExistence type="predicted"/>
<name>A0A7U9KQ58_9ACTN</name>
<feature type="signal peptide" evidence="3">
    <location>
        <begin position="1"/>
        <end position="28"/>
    </location>
</feature>
<comment type="caution">
    <text evidence="4">The sequence shown here is derived from an EMBL/GenBank/DDBJ whole genome shotgun (WGS) entry which is preliminary data.</text>
</comment>
<feature type="chain" id="PRO_5039343724" description="Peptidase S1 domain-containing protein" evidence="3">
    <location>
        <begin position="29"/>
        <end position="628"/>
    </location>
</feature>
<evidence type="ECO:0008006" key="6">
    <source>
        <dbReference type="Google" id="ProtNLM"/>
    </source>
</evidence>
<dbReference type="RefSeq" id="WP_125043917.1">
    <property type="nucleotide sequence ID" value="NZ_BHZC01000001.1"/>
</dbReference>
<evidence type="ECO:0000313" key="5">
    <source>
        <dbReference type="Proteomes" id="UP000287830"/>
    </source>
</evidence>
<dbReference type="InterPro" id="IPR050966">
    <property type="entry name" value="Glutamyl_endopeptidase"/>
</dbReference>
<accession>A0A7U9KQ58</accession>
<dbReference type="Gene3D" id="2.40.10.10">
    <property type="entry name" value="Trypsin-like serine proteases"/>
    <property type="match status" value="2"/>
</dbReference>
<dbReference type="OrthoDB" id="3507155at2"/>
<dbReference type="SUPFAM" id="SSF69318">
    <property type="entry name" value="Integrin alpha N-terminal domain"/>
    <property type="match status" value="1"/>
</dbReference>
<dbReference type="GO" id="GO:0006508">
    <property type="term" value="P:proteolysis"/>
    <property type="evidence" value="ECO:0007669"/>
    <property type="project" value="InterPro"/>
</dbReference>
<dbReference type="GeneID" id="95620174"/>
<evidence type="ECO:0000256" key="1">
    <source>
        <dbReference type="ARBA" id="ARBA00022729"/>
    </source>
</evidence>
<gene>
    <name evidence="4" type="ORF">OEIGOIKO_01137</name>
</gene>
<dbReference type="EMBL" id="BHZC01000001">
    <property type="protein sequence ID" value="GCD33417.1"/>
    <property type="molecule type" value="Genomic_DNA"/>
</dbReference>
<organism evidence="4 5">
    <name type="scientific">Streptomyces chrestomyceticus JCM 4735</name>
    <dbReference type="NCBI Taxonomy" id="1306181"/>
    <lineage>
        <taxon>Bacteria</taxon>
        <taxon>Bacillati</taxon>
        <taxon>Actinomycetota</taxon>
        <taxon>Actinomycetes</taxon>
        <taxon>Kitasatosporales</taxon>
        <taxon>Streptomycetaceae</taxon>
        <taxon>Streptomyces</taxon>
    </lineage>
</organism>
<reference evidence="4 5" key="1">
    <citation type="submission" date="2018-11" db="EMBL/GenBank/DDBJ databases">
        <title>Whole genome sequence of Streptomyces chrestomyceticus NBRC 13444(T).</title>
        <authorList>
            <person name="Komaki H."/>
            <person name="Tamura T."/>
        </authorList>
    </citation>
    <scope>NUCLEOTIDE SEQUENCE [LARGE SCALE GENOMIC DNA]</scope>
    <source>
        <strain evidence="4 5">NBRC 13444</strain>
    </source>
</reference>
<evidence type="ECO:0000256" key="2">
    <source>
        <dbReference type="SAM" id="MobiDB-lite"/>
    </source>
</evidence>
<dbReference type="PANTHER" id="PTHR15462">
    <property type="entry name" value="SERINE PROTEASE"/>
    <property type="match status" value="1"/>
</dbReference>
<dbReference type="GO" id="GO:0004252">
    <property type="term" value="F:serine-type endopeptidase activity"/>
    <property type="evidence" value="ECO:0007669"/>
    <property type="project" value="InterPro"/>
</dbReference>
<dbReference type="SUPFAM" id="SSF50494">
    <property type="entry name" value="Trypsin-like serine proteases"/>
    <property type="match status" value="1"/>
</dbReference>
<sequence length="628" mass="66399">MRRTFWLRATTLGVASLTLAGTGISAAAAVGATPPPTDRSPAVSAATPDAPQMTGSSGTPDPSSPEQVRKAKETERYWTPERIRSAVPVETAEPGAKSEAGQPAPGVRRKRSAEPTHQVAEGIATVGVFLLRGKDGNATPNQFCTASTVSSASKSLVVTAAHCIKGNTSLRDAAFVPGYRAGTTKAGQAGEMPYGIFPVLDGKVWVDHRYQQSPADDDVDFAFLRVGANAQGQLLEDAAGPGNTLTSVDSAHLARESVTAVGYPGGQKTPLSCTNDTRAFQGRFMEIQCDGYRSGVSGGPFIEDFDGTRGKLVGVIGGYKTGGLYDHTSYTSQFDDDAVWLYRQAVADLPLDGKFTMGGAGTWQHARSMTAGSFHSASVRNNVSDLIVRWSDGEVSLYPGNGAYGFGKDVQLAKDPEWKNAAVMTAGDFTGDGTSDLLVRWTNGKVTLYKDVNETNKLKNAIQLKAPNSTWTQAVGMAAGRFGGGNTRSDDVVVRWANGRVTFFTNVDANGFHAESRLAAPNGTWPHARDLAAGDFNPSTGDQDLFVRWSDGEVTVYDNVGTNQLESEHQLSPAKSGFRSSALATVGAFGGDTARNDVVVAWPNGRLTLNGDTTTQSLARERTLVPAA</sequence>
<feature type="compositionally biased region" description="Low complexity" evidence="2">
    <location>
        <begin position="54"/>
        <end position="65"/>
    </location>
</feature>
<dbReference type="AlphaFoldDB" id="A0A7U9KQ58"/>
<dbReference type="InterPro" id="IPR028994">
    <property type="entry name" value="Integrin_alpha_N"/>
</dbReference>
<dbReference type="Proteomes" id="UP000287830">
    <property type="component" value="Unassembled WGS sequence"/>
</dbReference>
<dbReference type="PROSITE" id="PS00134">
    <property type="entry name" value="TRYPSIN_HIS"/>
    <property type="match status" value="1"/>
</dbReference>
<keyword evidence="1 3" id="KW-0732">Signal</keyword>
<evidence type="ECO:0000313" key="4">
    <source>
        <dbReference type="EMBL" id="GCD33417.1"/>
    </source>
</evidence>
<feature type="region of interest" description="Disordered" evidence="2">
    <location>
        <begin position="30"/>
        <end position="119"/>
    </location>
</feature>
<dbReference type="InterPro" id="IPR009003">
    <property type="entry name" value="Peptidase_S1_PA"/>
</dbReference>
<evidence type="ECO:0000256" key="3">
    <source>
        <dbReference type="SAM" id="SignalP"/>
    </source>
</evidence>